<protein>
    <recommendedName>
        <fullName evidence="6">Heat shock protein 90</fullName>
    </recommendedName>
</protein>
<evidence type="ECO:0000313" key="4">
    <source>
        <dbReference type="EMBL" id="KAF6162891.1"/>
    </source>
</evidence>
<dbReference type="FunFam" id="3.40.50.11260:FF:000006">
    <property type="entry name" value="endoplasmin homolog"/>
    <property type="match status" value="1"/>
</dbReference>
<reference evidence="4 5" key="1">
    <citation type="journal article" date="2020" name="IScience">
        <title>Genome Sequencing of the Endangered Kingdonia uniflora (Circaeasteraceae, Ranunculales) Reveals Potential Mechanisms of Evolutionary Specialization.</title>
        <authorList>
            <person name="Sun Y."/>
            <person name="Deng T."/>
            <person name="Zhang A."/>
            <person name="Moore M.J."/>
            <person name="Landis J.B."/>
            <person name="Lin N."/>
            <person name="Zhang H."/>
            <person name="Zhang X."/>
            <person name="Huang J."/>
            <person name="Zhang X."/>
            <person name="Sun H."/>
            <person name="Wang H."/>
        </authorList>
    </citation>
    <scope>NUCLEOTIDE SEQUENCE [LARGE SCALE GENOMIC DNA]</scope>
    <source>
        <strain evidence="4">TB1705</strain>
        <tissue evidence="4">Leaf</tissue>
    </source>
</reference>
<dbReference type="InterPro" id="IPR001404">
    <property type="entry name" value="Hsp90_fam"/>
</dbReference>
<proteinExistence type="inferred from homology"/>
<evidence type="ECO:0000313" key="5">
    <source>
        <dbReference type="Proteomes" id="UP000541444"/>
    </source>
</evidence>
<dbReference type="GO" id="GO:0140662">
    <property type="term" value="F:ATP-dependent protein folding chaperone"/>
    <property type="evidence" value="ECO:0007669"/>
    <property type="project" value="InterPro"/>
</dbReference>
<dbReference type="OrthoDB" id="1289836at2759"/>
<accession>A0A7J7N6Q1</accession>
<dbReference type="GO" id="GO:0016887">
    <property type="term" value="F:ATP hydrolysis activity"/>
    <property type="evidence" value="ECO:0007669"/>
    <property type="project" value="InterPro"/>
</dbReference>
<comment type="similarity">
    <text evidence="1">Belongs to the heat shock protein 90 family.</text>
</comment>
<feature type="compositionally biased region" description="Basic and acidic residues" evidence="3">
    <location>
        <begin position="366"/>
        <end position="379"/>
    </location>
</feature>
<dbReference type="Gene3D" id="3.40.50.11260">
    <property type="match status" value="1"/>
</dbReference>
<evidence type="ECO:0000256" key="1">
    <source>
        <dbReference type="ARBA" id="ARBA00008239"/>
    </source>
</evidence>
<evidence type="ECO:0000256" key="2">
    <source>
        <dbReference type="ARBA" id="ARBA00023186"/>
    </source>
</evidence>
<dbReference type="InterPro" id="IPR037196">
    <property type="entry name" value="HSP90_C"/>
</dbReference>
<dbReference type="Proteomes" id="UP000541444">
    <property type="component" value="Unassembled WGS sequence"/>
</dbReference>
<dbReference type="PANTHER" id="PTHR11528">
    <property type="entry name" value="HEAT SHOCK PROTEIN 90 FAMILY MEMBER"/>
    <property type="match status" value="1"/>
</dbReference>
<dbReference type="GO" id="GO:0051082">
    <property type="term" value="F:unfolded protein binding"/>
    <property type="evidence" value="ECO:0007669"/>
    <property type="project" value="InterPro"/>
</dbReference>
<keyword evidence="5" id="KW-1185">Reference proteome</keyword>
<gene>
    <name evidence="4" type="ORF">GIB67_021040</name>
</gene>
<sequence>MNNVKAVWLRTPKEVTDEEYAKFYWSLAKYFSEEKPLSWSHFTAEGNAEFKAHLFVPPKAPHNLYESYYNSSKSNLKLYVRRVFISDEFDELLLKIAEEDPDEYSDKEKTDVEASDKDEKFESIKSGGKLASLDQYISRMKAGQKDILYITRTNKEQLEKSPFLERLTKKNYEVIFFTDSVDEYLMQYLMEYEDKKFQNVSKEGLKLGKDSKDKEVKDTFKDLTKWWKDVLVSENVDSVKISNRLDNSPCVVVTSKYGWTANMERIMQSPTFLDANKQAYMHGKRVLEINPRHLIIKELRERVISDPEDESVKQTAKLVYQTSLMESGFVLSDPKEFANNIYNSVKRSLKISSDATIYEEIEADEAEKVETPKEAKEEDAAVNEDADTEPSIVIVSVFNSGAVCSYSFFASLSSMALLVL</sequence>
<dbReference type="EMBL" id="JACGCM010001009">
    <property type="protein sequence ID" value="KAF6162891.1"/>
    <property type="molecule type" value="Genomic_DNA"/>
</dbReference>
<evidence type="ECO:0000256" key="3">
    <source>
        <dbReference type="SAM" id="MobiDB-lite"/>
    </source>
</evidence>
<dbReference type="SUPFAM" id="SSF54211">
    <property type="entry name" value="Ribosomal protein S5 domain 2-like"/>
    <property type="match status" value="1"/>
</dbReference>
<comment type="caution">
    <text evidence="4">The sequence shown here is derived from an EMBL/GenBank/DDBJ whole genome shotgun (WGS) entry which is preliminary data.</text>
</comment>
<name>A0A7J7N6Q1_9MAGN</name>
<feature type="region of interest" description="Disordered" evidence="3">
    <location>
        <begin position="365"/>
        <end position="384"/>
    </location>
</feature>
<dbReference type="AlphaFoldDB" id="A0A7J7N6Q1"/>
<dbReference type="FunFam" id="1.20.120.790:FF:000005">
    <property type="entry name" value="Endoplasmin-like isoform B"/>
    <property type="match status" value="1"/>
</dbReference>
<organism evidence="4 5">
    <name type="scientific">Kingdonia uniflora</name>
    <dbReference type="NCBI Taxonomy" id="39325"/>
    <lineage>
        <taxon>Eukaryota</taxon>
        <taxon>Viridiplantae</taxon>
        <taxon>Streptophyta</taxon>
        <taxon>Embryophyta</taxon>
        <taxon>Tracheophyta</taxon>
        <taxon>Spermatophyta</taxon>
        <taxon>Magnoliopsida</taxon>
        <taxon>Ranunculales</taxon>
        <taxon>Circaeasteraceae</taxon>
        <taxon>Kingdonia</taxon>
    </lineage>
</organism>
<dbReference type="InterPro" id="IPR020568">
    <property type="entry name" value="Ribosomal_Su5_D2-typ_SF"/>
</dbReference>
<evidence type="ECO:0008006" key="6">
    <source>
        <dbReference type="Google" id="ProtNLM"/>
    </source>
</evidence>
<keyword evidence="2" id="KW-0143">Chaperone</keyword>
<dbReference type="SUPFAM" id="SSF110942">
    <property type="entry name" value="HSP90 C-terminal domain"/>
    <property type="match status" value="1"/>
</dbReference>
<dbReference type="Gene3D" id="3.30.230.80">
    <property type="match status" value="1"/>
</dbReference>
<dbReference type="Gene3D" id="1.20.120.790">
    <property type="entry name" value="Heat shock protein 90, C-terminal domain"/>
    <property type="match status" value="1"/>
</dbReference>
<dbReference type="Pfam" id="PF00183">
    <property type="entry name" value="HSP90"/>
    <property type="match status" value="2"/>
</dbReference>
<dbReference type="GO" id="GO:0005524">
    <property type="term" value="F:ATP binding"/>
    <property type="evidence" value="ECO:0007669"/>
    <property type="project" value="InterPro"/>
</dbReference>